<feature type="domain" description="CBS" evidence="4">
    <location>
        <begin position="65"/>
        <end position="120"/>
    </location>
</feature>
<evidence type="ECO:0000256" key="2">
    <source>
        <dbReference type="ARBA" id="ARBA00023122"/>
    </source>
</evidence>
<dbReference type="AlphaFoldDB" id="A0A543J3V0"/>
<dbReference type="CDD" id="cd04586">
    <property type="entry name" value="CBS_pair_BON_assoc"/>
    <property type="match status" value="1"/>
</dbReference>
<dbReference type="RefSeq" id="WP_142261178.1">
    <property type="nucleotide sequence ID" value="NZ_BMPV01000002.1"/>
</dbReference>
<dbReference type="Gene3D" id="3.10.580.10">
    <property type="entry name" value="CBS-domain"/>
    <property type="match status" value="2"/>
</dbReference>
<dbReference type="OrthoDB" id="3626971at2"/>
<dbReference type="PANTHER" id="PTHR43080:SF26">
    <property type="entry name" value="REGULATORY PROTEIN"/>
    <property type="match status" value="1"/>
</dbReference>
<reference evidence="5 6" key="1">
    <citation type="submission" date="2019-06" db="EMBL/GenBank/DDBJ databases">
        <title>Sequencing the genomes of 1000 actinobacteria strains.</title>
        <authorList>
            <person name="Klenk H.-P."/>
        </authorList>
    </citation>
    <scope>NUCLEOTIDE SEQUENCE [LARGE SCALE GENOMIC DNA]</scope>
    <source>
        <strain evidence="5 6">DSM 43186</strain>
    </source>
</reference>
<dbReference type="InterPro" id="IPR000644">
    <property type="entry name" value="CBS_dom"/>
</dbReference>
<dbReference type="Gene3D" id="2.20.28.10">
    <property type="match status" value="1"/>
</dbReference>
<evidence type="ECO:0000256" key="3">
    <source>
        <dbReference type="PROSITE-ProRule" id="PRU00703"/>
    </source>
</evidence>
<keyword evidence="2 3" id="KW-0129">CBS domain</keyword>
<dbReference type="Pfam" id="PF21349">
    <property type="entry name" value="RUBY_RBDX"/>
    <property type="match status" value="1"/>
</dbReference>
<evidence type="ECO:0000256" key="1">
    <source>
        <dbReference type="ARBA" id="ARBA00001965"/>
    </source>
</evidence>
<dbReference type="SUPFAM" id="SSF57802">
    <property type="entry name" value="Rubredoxin-like"/>
    <property type="match status" value="1"/>
</dbReference>
<dbReference type="EMBL" id="VFPQ01000001">
    <property type="protein sequence ID" value="TQM77458.1"/>
    <property type="molecule type" value="Genomic_DNA"/>
</dbReference>
<feature type="domain" description="CBS" evidence="4">
    <location>
        <begin position="7"/>
        <end position="64"/>
    </location>
</feature>
<dbReference type="PANTHER" id="PTHR43080">
    <property type="entry name" value="CBS DOMAIN-CONTAINING PROTEIN CBSX3, MITOCHONDRIAL"/>
    <property type="match status" value="1"/>
</dbReference>
<dbReference type="Proteomes" id="UP000319213">
    <property type="component" value="Unassembled WGS sequence"/>
</dbReference>
<proteinExistence type="predicted"/>
<evidence type="ECO:0000313" key="5">
    <source>
        <dbReference type="EMBL" id="TQM77458.1"/>
    </source>
</evidence>
<accession>A0A543J3V0</accession>
<sequence>MKVKEIMTAPVITVRRDTTVPEIAALLRSRRISAVPVVDDGDAVVGLVSEYDLLAREGRTAADVMTTAVICVTEDTDVDEVRHLLVERRIRRVPVLSGGRMVGIVSRSDVMALLTTEWACSVCGEVVHGERPPARCPKCQAEAGRFTLQEPAPGS</sequence>
<evidence type="ECO:0000313" key="6">
    <source>
        <dbReference type="Proteomes" id="UP000319213"/>
    </source>
</evidence>
<dbReference type="SUPFAM" id="SSF54631">
    <property type="entry name" value="CBS-domain pair"/>
    <property type="match status" value="1"/>
</dbReference>
<dbReference type="InterPro" id="IPR046342">
    <property type="entry name" value="CBS_dom_sf"/>
</dbReference>
<organism evidence="5 6">
    <name type="scientific">Thermopolyspora flexuosa</name>
    <dbReference type="NCBI Taxonomy" id="103836"/>
    <lineage>
        <taxon>Bacteria</taxon>
        <taxon>Bacillati</taxon>
        <taxon>Actinomycetota</taxon>
        <taxon>Actinomycetes</taxon>
        <taxon>Streptosporangiales</taxon>
        <taxon>Streptosporangiaceae</taxon>
        <taxon>Thermopolyspora</taxon>
    </lineage>
</organism>
<protein>
    <submittedName>
        <fullName evidence="5">CBS domain protein</fullName>
    </submittedName>
</protein>
<dbReference type="InterPro" id="IPR048574">
    <property type="entry name" value="RUBY_RBDX"/>
</dbReference>
<dbReference type="Pfam" id="PF00571">
    <property type="entry name" value="CBS"/>
    <property type="match status" value="2"/>
</dbReference>
<dbReference type="SMART" id="SM00116">
    <property type="entry name" value="CBS"/>
    <property type="match status" value="2"/>
</dbReference>
<evidence type="ECO:0000259" key="4">
    <source>
        <dbReference type="PROSITE" id="PS51371"/>
    </source>
</evidence>
<comment type="cofactor">
    <cofactor evidence="1">
        <name>Fe(3+)</name>
        <dbReference type="ChEBI" id="CHEBI:29034"/>
    </cofactor>
</comment>
<name>A0A543J3V0_9ACTN</name>
<comment type="caution">
    <text evidence="5">The sequence shown here is derived from an EMBL/GenBank/DDBJ whole genome shotgun (WGS) entry which is preliminary data.</text>
</comment>
<gene>
    <name evidence="5" type="ORF">FHX40_4222</name>
</gene>
<dbReference type="PROSITE" id="PS51371">
    <property type="entry name" value="CBS"/>
    <property type="match status" value="2"/>
</dbReference>
<keyword evidence="6" id="KW-1185">Reference proteome</keyword>
<dbReference type="InterPro" id="IPR051257">
    <property type="entry name" value="Diverse_CBS-Domain"/>
</dbReference>